<protein>
    <submittedName>
        <fullName evidence="2">Uncharacterized protein</fullName>
    </submittedName>
</protein>
<proteinExistence type="predicted"/>
<dbReference type="EMBL" id="MG779319">
    <property type="protein sequence ID" value="AUV58243.1"/>
    <property type="molecule type" value="Genomic_DNA"/>
</dbReference>
<feature type="region of interest" description="Disordered" evidence="1">
    <location>
        <begin position="291"/>
        <end position="320"/>
    </location>
</feature>
<reference evidence="2" key="1">
    <citation type="submission" date="2018-01" db="EMBL/GenBank/DDBJ databases">
        <title>Draft genome sequence of Bandra megavirus.</title>
        <authorList>
            <person name="Chatterjee A."/>
            <person name="Yadav R."/>
            <person name="Kondabagil K."/>
        </authorList>
    </citation>
    <scope>NUCLEOTIDE SEQUENCE</scope>
    <source>
        <strain evidence="2">KK-1</strain>
    </source>
</reference>
<organism evidence="2">
    <name type="scientific">Bandra megavirus</name>
    <dbReference type="NCBI Taxonomy" id="2071566"/>
    <lineage>
        <taxon>Viruses</taxon>
        <taxon>Varidnaviria</taxon>
        <taxon>Bamfordvirae</taxon>
        <taxon>Nucleocytoviricota</taxon>
        <taxon>Megaviricetes</taxon>
        <taxon>Imitervirales</taxon>
        <taxon>Mimiviridae</taxon>
        <taxon>Megamimivirinae</taxon>
        <taxon>Megavirus</taxon>
    </lineage>
</organism>
<sequence>MKLDNQENNYCDELDDWFNDNEFDENTIQIISNTNIKNNVIEDQEILCNNCMHNVCDKNICEDHEDNFDIDNISNKHFYIEDIIKKNPIGISSNELIQQQCSVAYFIQMMIESATRIKLLDTNNSKLTSEKISSIVEYLQWISHTSGILANRIDQQLFNYIPDKNPVIVRSSYNFCLAFTQCKKYYSKYEIPTCREHHYVHSLLKYDVDSIINFLKYITKNKISLSDEETNNLYLSIKTICFVTRHMAREISYIDYITKHNSEVFHRNNPIETSKRKLPINKNLMNKKWTSKNLNNDQSLNNNKSINKNQDNKQSNINSKNILNYKPIIRTNKNNNKKLNKQEISTPNDYVNRFSLLSNV</sequence>
<name>A0A2K9V7R5_9VIRU</name>
<evidence type="ECO:0000256" key="1">
    <source>
        <dbReference type="SAM" id="MobiDB-lite"/>
    </source>
</evidence>
<accession>A0A2K9V7R5</accession>
<evidence type="ECO:0000313" key="2">
    <source>
        <dbReference type="EMBL" id="AUV58243.1"/>
    </source>
</evidence>